<gene>
    <name evidence="1" type="ORF">P5673_009378</name>
</gene>
<protein>
    <submittedName>
        <fullName evidence="1">Uncharacterized protein</fullName>
    </submittedName>
</protein>
<dbReference type="AlphaFoldDB" id="A0AAD9QTA4"/>
<reference evidence="1" key="1">
    <citation type="journal article" date="2023" name="G3 (Bethesda)">
        <title>Whole genome assembly and annotation of the endangered Caribbean coral Acropora cervicornis.</title>
        <authorList>
            <person name="Selwyn J.D."/>
            <person name="Vollmer S.V."/>
        </authorList>
    </citation>
    <scope>NUCLEOTIDE SEQUENCE</scope>
    <source>
        <strain evidence="1">K2</strain>
    </source>
</reference>
<evidence type="ECO:0000313" key="2">
    <source>
        <dbReference type="Proteomes" id="UP001249851"/>
    </source>
</evidence>
<name>A0AAD9QTA4_ACRCE</name>
<organism evidence="1 2">
    <name type="scientific">Acropora cervicornis</name>
    <name type="common">Staghorn coral</name>
    <dbReference type="NCBI Taxonomy" id="6130"/>
    <lineage>
        <taxon>Eukaryota</taxon>
        <taxon>Metazoa</taxon>
        <taxon>Cnidaria</taxon>
        <taxon>Anthozoa</taxon>
        <taxon>Hexacorallia</taxon>
        <taxon>Scleractinia</taxon>
        <taxon>Astrocoeniina</taxon>
        <taxon>Acroporidae</taxon>
        <taxon>Acropora</taxon>
    </lineage>
</organism>
<dbReference type="Proteomes" id="UP001249851">
    <property type="component" value="Unassembled WGS sequence"/>
</dbReference>
<proteinExistence type="predicted"/>
<sequence length="140" mass="16255">MRLTRSHFTCSLTPPFLAAYAMSKLCVQLDKNTMTTANFGVPFLREIIQTIDFQKWNKPGALKKQTRFAGRKLKHWKDPKGIYQTEFKNSYLAVVKFEGHTVSYEPCFFSSPIYSMIVQYDGCEFNGKIRCCNLQYGLRK</sequence>
<reference evidence="1" key="2">
    <citation type="journal article" date="2023" name="Science">
        <title>Genomic signatures of disease resistance in endangered staghorn corals.</title>
        <authorList>
            <person name="Vollmer S.V."/>
            <person name="Selwyn J.D."/>
            <person name="Despard B.A."/>
            <person name="Roesel C.L."/>
        </authorList>
    </citation>
    <scope>NUCLEOTIDE SEQUENCE</scope>
    <source>
        <strain evidence="1">K2</strain>
    </source>
</reference>
<comment type="caution">
    <text evidence="1">The sequence shown here is derived from an EMBL/GenBank/DDBJ whole genome shotgun (WGS) entry which is preliminary data.</text>
</comment>
<dbReference type="EMBL" id="JARQWQ010000016">
    <property type="protein sequence ID" value="KAK2566706.1"/>
    <property type="molecule type" value="Genomic_DNA"/>
</dbReference>
<accession>A0AAD9QTA4</accession>
<keyword evidence="2" id="KW-1185">Reference proteome</keyword>
<evidence type="ECO:0000313" key="1">
    <source>
        <dbReference type="EMBL" id="KAK2566706.1"/>
    </source>
</evidence>